<proteinExistence type="predicted"/>
<name>A0AB37VY60_9PLEO</name>
<gene>
    <name evidence="1" type="ORF">AA0115_g12542</name>
</gene>
<evidence type="ECO:0000313" key="2">
    <source>
        <dbReference type="Proteomes" id="UP000292340"/>
    </source>
</evidence>
<reference evidence="1" key="1">
    <citation type="submission" date="2017-10" db="EMBL/GenBank/DDBJ databases">
        <authorList>
            <person name="Armitage A.D."/>
            <person name="Barbara D.J."/>
            <person name="Woodhall J.W."/>
            <person name="Sreenivasaprasad S."/>
            <person name="Lane C.R."/>
            <person name="Clarkson J.P."/>
            <person name="Harrison R.J."/>
        </authorList>
    </citation>
    <scope>NUCLEOTIDE SEQUENCE</scope>
    <source>
        <strain evidence="1">FERA 1164</strain>
    </source>
</reference>
<dbReference type="AlphaFoldDB" id="A0AB37VY60"/>
<reference evidence="1" key="2">
    <citation type="journal article" date="2019" name="bioRxiv">
        <title>Genomics, evolutionary history and diagnostics of the Alternaria alternata species group including apple and Asian pear pathotypes.</title>
        <authorList>
            <person name="Armitage A.D."/>
            <person name="Cockerton H.M."/>
            <person name="Sreenivasaprasad S."/>
            <person name="Woodhall J.W."/>
            <person name="Lane C.R."/>
            <person name="Harrison R.J."/>
            <person name="Clarkson J.P."/>
        </authorList>
    </citation>
    <scope>NUCLEOTIDE SEQUENCE</scope>
    <source>
        <strain evidence="1">FERA 1164</strain>
    </source>
</reference>
<comment type="caution">
    <text evidence="1">The sequence shown here is derived from an EMBL/GenBank/DDBJ whole genome shotgun (WGS) entry which is preliminary data.</text>
</comment>
<accession>A0AB37VY60</accession>
<evidence type="ECO:0000313" key="1">
    <source>
        <dbReference type="EMBL" id="RYN16141.1"/>
    </source>
</evidence>
<protein>
    <submittedName>
        <fullName evidence="1">Uncharacterized protein</fullName>
    </submittedName>
</protein>
<organism evidence="1 2">
    <name type="scientific">Alternaria tenuissima</name>
    <dbReference type="NCBI Taxonomy" id="119927"/>
    <lineage>
        <taxon>Eukaryota</taxon>
        <taxon>Fungi</taxon>
        <taxon>Dikarya</taxon>
        <taxon>Ascomycota</taxon>
        <taxon>Pezizomycotina</taxon>
        <taxon>Dothideomycetes</taxon>
        <taxon>Pleosporomycetidae</taxon>
        <taxon>Pleosporales</taxon>
        <taxon>Pleosporineae</taxon>
        <taxon>Pleosporaceae</taxon>
        <taxon>Alternaria</taxon>
        <taxon>Alternaria sect. Alternaria</taxon>
        <taxon>Alternaria alternata complex</taxon>
    </lineage>
</organism>
<sequence>MFISSCFHASGFRVSATFIPACHVVFGSSSAFLPVEASVAIAPVRRRWNPNY</sequence>
<dbReference type="EMBL" id="PDXB01000081">
    <property type="protein sequence ID" value="RYN16141.1"/>
    <property type="molecule type" value="Genomic_DNA"/>
</dbReference>
<dbReference type="Proteomes" id="UP000292340">
    <property type="component" value="Unassembled WGS sequence"/>
</dbReference>